<gene>
    <name evidence="13 14" type="primary">lpxK</name>
    <name evidence="14" type="ORF">JV46_20840</name>
</gene>
<protein>
    <recommendedName>
        <fullName evidence="4 13">Tetraacyldisaccharide 4'-kinase</fullName>
        <ecNumber evidence="3 13">2.7.1.130</ecNumber>
    </recommendedName>
    <alternativeName>
        <fullName evidence="12 13">Lipid A 4'-kinase</fullName>
    </alternativeName>
</protein>
<feature type="binding site" evidence="13">
    <location>
        <begin position="57"/>
        <end position="64"/>
    </location>
    <ligand>
        <name>ATP</name>
        <dbReference type="ChEBI" id="CHEBI:30616"/>
    </ligand>
</feature>
<sequence length="330" mass="36824">MQTPTWFYKKSHSVALLLWPVSQLYRLTVLGRRMAYSIGLKKIHRLPVPVIVVGNITVGGTGKTPLVIWLAEQCKSLGYKPGIILRGYKGESQEWPQLVTPESDPALVGDEAVVIARRTNCPVCADPDRPNAARTLIENGDVDLIISDDGLQHYALARDIEIMVIDGARRYGNGMLLPAGPLREHRKRASHADLVVTNGTVGVGEYGLRQKATTTVNLVTGERRPLSFWRYVLVHAVAGLGNPQRYFRILEEAGVEVIRHPFEDHHDYTSSDLDFSDENPIMMTEKDAVKCVDFADDSYWYLELDIDLDNNFADAVTRALRFTNKGPVNG</sequence>
<dbReference type="RefSeq" id="WP_043115700.1">
    <property type="nucleotide sequence ID" value="NZ_JRAA01000001.1"/>
</dbReference>
<keyword evidence="15" id="KW-1185">Reference proteome</keyword>
<accession>A0A0B0HDK6</accession>
<evidence type="ECO:0000256" key="13">
    <source>
        <dbReference type="HAMAP-Rule" id="MF_00409"/>
    </source>
</evidence>
<keyword evidence="8 13" id="KW-0547">Nucleotide-binding</keyword>
<dbReference type="PANTHER" id="PTHR42724">
    <property type="entry name" value="TETRAACYLDISACCHARIDE 4'-KINASE"/>
    <property type="match status" value="1"/>
</dbReference>
<evidence type="ECO:0000313" key="15">
    <source>
        <dbReference type="Proteomes" id="UP000030856"/>
    </source>
</evidence>
<dbReference type="InterPro" id="IPR027417">
    <property type="entry name" value="P-loop_NTPase"/>
</dbReference>
<dbReference type="STRING" id="2340.JV46_20840"/>
<keyword evidence="7 13" id="KW-0808">Transferase</keyword>
<keyword evidence="5 13" id="KW-0444">Lipid biosynthesis</keyword>
<dbReference type="PATRIC" id="fig|2340.3.peg.506"/>
<evidence type="ECO:0000256" key="4">
    <source>
        <dbReference type="ARBA" id="ARBA00016436"/>
    </source>
</evidence>
<dbReference type="SUPFAM" id="SSF52540">
    <property type="entry name" value="P-loop containing nucleoside triphosphate hydrolases"/>
    <property type="match status" value="1"/>
</dbReference>
<comment type="catalytic activity">
    <reaction evidence="13">
        <text>a lipid A disaccharide + ATP = a lipid IVA + ADP + H(+)</text>
        <dbReference type="Rhea" id="RHEA:67840"/>
        <dbReference type="ChEBI" id="CHEBI:15378"/>
        <dbReference type="ChEBI" id="CHEBI:30616"/>
        <dbReference type="ChEBI" id="CHEBI:176343"/>
        <dbReference type="ChEBI" id="CHEBI:176425"/>
        <dbReference type="ChEBI" id="CHEBI:456216"/>
        <dbReference type="EC" id="2.7.1.130"/>
    </reaction>
</comment>
<dbReference type="InterPro" id="IPR003758">
    <property type="entry name" value="LpxK"/>
</dbReference>
<dbReference type="EMBL" id="JRAA01000001">
    <property type="protein sequence ID" value="KHF25994.1"/>
    <property type="molecule type" value="Genomic_DNA"/>
</dbReference>
<dbReference type="AlphaFoldDB" id="A0A0B0HDK6"/>
<evidence type="ECO:0000256" key="9">
    <source>
        <dbReference type="ARBA" id="ARBA00022777"/>
    </source>
</evidence>
<comment type="similarity">
    <text evidence="13">Belongs to the LpxK family.</text>
</comment>
<comment type="function">
    <text evidence="1 13">Transfers the gamma-phosphate of ATP to the 4'-position of a tetraacyldisaccharide 1-phosphate intermediate (termed DS-1-P) to form tetraacyldisaccharide 1,4'-bis-phosphate (lipid IVA).</text>
</comment>
<keyword evidence="6 13" id="KW-0441">Lipid A biosynthesis</keyword>
<evidence type="ECO:0000256" key="7">
    <source>
        <dbReference type="ARBA" id="ARBA00022679"/>
    </source>
</evidence>
<dbReference type="UniPathway" id="UPA00359">
    <property type="reaction ID" value="UER00482"/>
</dbReference>
<evidence type="ECO:0000256" key="5">
    <source>
        <dbReference type="ARBA" id="ARBA00022516"/>
    </source>
</evidence>
<proteinExistence type="inferred from homology"/>
<evidence type="ECO:0000256" key="12">
    <source>
        <dbReference type="ARBA" id="ARBA00029757"/>
    </source>
</evidence>
<dbReference type="GO" id="GO:0009244">
    <property type="term" value="P:lipopolysaccharide core region biosynthetic process"/>
    <property type="evidence" value="ECO:0007669"/>
    <property type="project" value="TreeGrafter"/>
</dbReference>
<dbReference type="Proteomes" id="UP000030856">
    <property type="component" value="Unassembled WGS sequence"/>
</dbReference>
<evidence type="ECO:0000256" key="2">
    <source>
        <dbReference type="ARBA" id="ARBA00004870"/>
    </source>
</evidence>
<keyword evidence="9 13" id="KW-0418">Kinase</keyword>
<dbReference type="GO" id="GO:0009245">
    <property type="term" value="P:lipid A biosynthetic process"/>
    <property type="evidence" value="ECO:0007669"/>
    <property type="project" value="UniProtKB-UniRule"/>
</dbReference>
<dbReference type="OrthoDB" id="9766423at2"/>
<dbReference type="HAMAP" id="MF_00409">
    <property type="entry name" value="LpxK"/>
    <property type="match status" value="1"/>
</dbReference>
<dbReference type="EC" id="2.7.1.130" evidence="3 13"/>
<evidence type="ECO:0000256" key="3">
    <source>
        <dbReference type="ARBA" id="ARBA00012071"/>
    </source>
</evidence>
<organism evidence="14 15">
    <name type="scientific">Solemya velum gill symbiont</name>
    <dbReference type="NCBI Taxonomy" id="2340"/>
    <lineage>
        <taxon>Bacteria</taxon>
        <taxon>Pseudomonadati</taxon>
        <taxon>Pseudomonadota</taxon>
        <taxon>Gammaproteobacteria</taxon>
        <taxon>sulfur-oxidizing symbionts</taxon>
    </lineage>
</organism>
<comment type="pathway">
    <text evidence="2 13">Glycolipid biosynthesis; lipid IV(A) biosynthesis; lipid IV(A) from (3R)-3-hydroxytetradecanoyl-[acyl-carrier-protein] and UDP-N-acetyl-alpha-D-glucosamine: step 6/6.</text>
</comment>
<evidence type="ECO:0000313" key="14">
    <source>
        <dbReference type="EMBL" id="KHF25994.1"/>
    </source>
</evidence>
<dbReference type="PANTHER" id="PTHR42724:SF1">
    <property type="entry name" value="TETRAACYLDISACCHARIDE 4'-KINASE, MITOCHONDRIAL-RELATED"/>
    <property type="match status" value="1"/>
</dbReference>
<dbReference type="Pfam" id="PF02606">
    <property type="entry name" value="LpxK"/>
    <property type="match status" value="1"/>
</dbReference>
<comment type="caution">
    <text evidence="14">The sequence shown here is derived from an EMBL/GenBank/DDBJ whole genome shotgun (WGS) entry which is preliminary data.</text>
</comment>
<keyword evidence="11 13" id="KW-0443">Lipid metabolism</keyword>
<evidence type="ECO:0000256" key="6">
    <source>
        <dbReference type="ARBA" id="ARBA00022556"/>
    </source>
</evidence>
<evidence type="ECO:0000256" key="8">
    <source>
        <dbReference type="ARBA" id="ARBA00022741"/>
    </source>
</evidence>
<reference evidence="14 15" key="1">
    <citation type="journal article" date="2014" name="BMC Genomics">
        <title>The genome of the intracellular bacterium of the coastal bivalve, Solemya velum: a blueprint for thriving in and out of symbiosis.</title>
        <authorList>
            <person name="Dmytrenko O."/>
            <person name="Russell S.L."/>
            <person name="Loo W.T."/>
            <person name="Fontanez K.M."/>
            <person name="Liao L."/>
            <person name="Roeselers G."/>
            <person name="Sharma R."/>
            <person name="Stewart F.J."/>
            <person name="Newton I.L."/>
            <person name="Woyke T."/>
            <person name="Wu D."/>
            <person name="Lang J.M."/>
            <person name="Eisen J.A."/>
            <person name="Cavanaugh C.M."/>
        </authorList>
    </citation>
    <scope>NUCLEOTIDE SEQUENCE [LARGE SCALE GENOMIC DNA]</scope>
    <source>
        <strain evidence="14 15">WH</strain>
    </source>
</reference>
<dbReference type="GO" id="GO:0005524">
    <property type="term" value="F:ATP binding"/>
    <property type="evidence" value="ECO:0007669"/>
    <property type="project" value="UniProtKB-UniRule"/>
</dbReference>
<dbReference type="NCBIfam" id="TIGR00682">
    <property type="entry name" value="lpxK"/>
    <property type="match status" value="1"/>
</dbReference>
<evidence type="ECO:0000256" key="1">
    <source>
        <dbReference type="ARBA" id="ARBA00002274"/>
    </source>
</evidence>
<evidence type="ECO:0000256" key="11">
    <source>
        <dbReference type="ARBA" id="ARBA00023098"/>
    </source>
</evidence>
<dbReference type="GO" id="GO:0005886">
    <property type="term" value="C:plasma membrane"/>
    <property type="evidence" value="ECO:0007669"/>
    <property type="project" value="TreeGrafter"/>
</dbReference>
<dbReference type="GO" id="GO:0009029">
    <property type="term" value="F:lipid-A 4'-kinase activity"/>
    <property type="evidence" value="ECO:0007669"/>
    <property type="project" value="UniProtKB-UniRule"/>
</dbReference>
<name>A0A0B0HDK6_SOVGS</name>
<dbReference type="eggNOG" id="COG1663">
    <property type="taxonomic scope" value="Bacteria"/>
</dbReference>
<keyword evidence="10 13" id="KW-0067">ATP-binding</keyword>
<evidence type="ECO:0000256" key="10">
    <source>
        <dbReference type="ARBA" id="ARBA00022840"/>
    </source>
</evidence>